<dbReference type="Gene3D" id="2.30.30.90">
    <property type="match status" value="1"/>
</dbReference>
<feature type="domain" description="Ferrous iron transporter FeoA-like" evidence="2">
    <location>
        <begin position="2"/>
        <end position="74"/>
    </location>
</feature>
<evidence type="ECO:0000256" key="1">
    <source>
        <dbReference type="ARBA" id="ARBA00023004"/>
    </source>
</evidence>
<dbReference type="PANTHER" id="PTHR42954:SF2">
    <property type="entry name" value="FE(2+) TRANSPORT PROTEIN A"/>
    <property type="match status" value="1"/>
</dbReference>
<dbReference type="InterPro" id="IPR052713">
    <property type="entry name" value="FeoA"/>
</dbReference>
<evidence type="ECO:0000259" key="2">
    <source>
        <dbReference type="SMART" id="SM00899"/>
    </source>
</evidence>
<dbReference type="Proteomes" id="UP000478417">
    <property type="component" value="Unassembled WGS sequence"/>
</dbReference>
<protein>
    <submittedName>
        <fullName evidence="3">Ferrous iron transport protein A</fullName>
    </submittedName>
</protein>
<evidence type="ECO:0000313" key="4">
    <source>
        <dbReference type="Proteomes" id="UP000478417"/>
    </source>
</evidence>
<evidence type="ECO:0000313" key="3">
    <source>
        <dbReference type="EMBL" id="NDV63235.1"/>
    </source>
</evidence>
<dbReference type="EMBL" id="JAAGNX010000003">
    <property type="protein sequence ID" value="NDV63235.1"/>
    <property type="molecule type" value="Genomic_DNA"/>
</dbReference>
<dbReference type="Pfam" id="PF04023">
    <property type="entry name" value="FeoA"/>
    <property type="match status" value="1"/>
</dbReference>
<gene>
    <name evidence="3" type="ORF">G0Q06_12285</name>
</gene>
<dbReference type="SUPFAM" id="SSF50037">
    <property type="entry name" value="C-terminal domain of transcriptional repressors"/>
    <property type="match status" value="1"/>
</dbReference>
<dbReference type="SMART" id="SM00899">
    <property type="entry name" value="FeoA"/>
    <property type="match status" value="1"/>
</dbReference>
<dbReference type="InterPro" id="IPR008988">
    <property type="entry name" value="Transcriptional_repressor_C"/>
</dbReference>
<reference evidence="3 4" key="1">
    <citation type="submission" date="2020-02" db="EMBL/GenBank/DDBJ databases">
        <title>Albibacoteraceae fam. nov., the first described family within the subdivision 4 Verrucomicrobia.</title>
        <authorList>
            <person name="Xi F."/>
        </authorList>
    </citation>
    <scope>NUCLEOTIDE SEQUENCE [LARGE SCALE GENOMIC DNA]</scope>
    <source>
        <strain evidence="3 4">CK1056</strain>
    </source>
</reference>
<organism evidence="3 4">
    <name type="scientific">Oceanipulchritudo coccoides</name>
    <dbReference type="NCBI Taxonomy" id="2706888"/>
    <lineage>
        <taxon>Bacteria</taxon>
        <taxon>Pseudomonadati</taxon>
        <taxon>Verrucomicrobiota</taxon>
        <taxon>Opitutia</taxon>
        <taxon>Puniceicoccales</taxon>
        <taxon>Oceanipulchritudinaceae</taxon>
        <taxon>Oceanipulchritudo</taxon>
    </lineage>
</organism>
<comment type="caution">
    <text evidence="3">The sequence shown here is derived from an EMBL/GenBank/DDBJ whole genome shotgun (WGS) entry which is preliminary data.</text>
</comment>
<dbReference type="AlphaFoldDB" id="A0A6B2M613"/>
<keyword evidence="1" id="KW-0408">Iron</keyword>
<keyword evidence="4" id="KW-1185">Reference proteome</keyword>
<accession>A0A6B2M613</accession>
<sequence length="75" mass="8306">MVKLKDMEPGQRGIVKEFTGGEGDRLRLMEMGLLPGTEIRFVRRAPLGDPLEVEVRGFHLSLRSSEAARIGISVV</sequence>
<proteinExistence type="predicted"/>
<dbReference type="InterPro" id="IPR038157">
    <property type="entry name" value="FeoA_core_dom"/>
</dbReference>
<dbReference type="InterPro" id="IPR007167">
    <property type="entry name" value="Fe-transptr_FeoA-like"/>
</dbReference>
<dbReference type="PANTHER" id="PTHR42954">
    <property type="entry name" value="FE(2+) TRANSPORT PROTEIN A"/>
    <property type="match status" value="1"/>
</dbReference>
<name>A0A6B2M613_9BACT</name>
<dbReference type="GO" id="GO:0046914">
    <property type="term" value="F:transition metal ion binding"/>
    <property type="evidence" value="ECO:0007669"/>
    <property type="project" value="InterPro"/>
</dbReference>